<evidence type="ECO:0000256" key="7">
    <source>
        <dbReference type="ARBA" id="ARBA00022840"/>
    </source>
</evidence>
<dbReference type="SUPFAM" id="SSF50156">
    <property type="entry name" value="PDZ domain-like"/>
    <property type="match status" value="1"/>
</dbReference>
<evidence type="ECO:0000256" key="2">
    <source>
        <dbReference type="ARBA" id="ARBA00012513"/>
    </source>
</evidence>
<evidence type="ECO:0000256" key="11">
    <source>
        <dbReference type="SAM" id="MobiDB-lite"/>
    </source>
</evidence>
<feature type="region of interest" description="Disordered" evidence="11">
    <location>
        <begin position="1527"/>
        <end position="1550"/>
    </location>
</feature>
<evidence type="ECO:0000256" key="9">
    <source>
        <dbReference type="ARBA" id="ARBA00047899"/>
    </source>
</evidence>
<dbReference type="PROSITE" id="PS51285">
    <property type="entry name" value="AGC_KINASE_CTER"/>
    <property type="match status" value="1"/>
</dbReference>
<organism evidence="15 16">
    <name type="scientific">Catharus fuscescens</name>
    <name type="common">Veery</name>
    <name type="synonym">Turdus fuscescens</name>
    <dbReference type="NCBI Taxonomy" id="159581"/>
    <lineage>
        <taxon>Eukaryota</taxon>
        <taxon>Metazoa</taxon>
        <taxon>Chordata</taxon>
        <taxon>Craniata</taxon>
        <taxon>Vertebrata</taxon>
        <taxon>Euteleostomi</taxon>
        <taxon>Archelosauria</taxon>
        <taxon>Archosauria</taxon>
        <taxon>Dinosauria</taxon>
        <taxon>Saurischia</taxon>
        <taxon>Theropoda</taxon>
        <taxon>Coelurosauria</taxon>
        <taxon>Aves</taxon>
        <taxon>Neognathae</taxon>
        <taxon>Neoaves</taxon>
        <taxon>Telluraves</taxon>
        <taxon>Australaves</taxon>
        <taxon>Passeriformes</taxon>
        <taxon>Turdidae</taxon>
        <taxon>Catharus</taxon>
    </lineage>
</organism>
<feature type="compositionally biased region" description="Low complexity" evidence="11">
    <location>
        <begin position="1342"/>
        <end position="1359"/>
    </location>
</feature>
<dbReference type="Gene3D" id="2.30.42.10">
    <property type="match status" value="1"/>
</dbReference>
<evidence type="ECO:0000313" key="16">
    <source>
        <dbReference type="Proteomes" id="UP000519684"/>
    </source>
</evidence>
<feature type="compositionally biased region" description="Polar residues" evidence="11">
    <location>
        <begin position="847"/>
        <end position="867"/>
    </location>
</feature>
<dbReference type="FunFam" id="1.10.510.10:FF:000012">
    <property type="entry name" value="microtubule-associated serine/threonine-protein kinase 2 isoform X1"/>
    <property type="match status" value="1"/>
</dbReference>
<dbReference type="Gene3D" id="3.30.200.20">
    <property type="entry name" value="Phosphorylase Kinase, domain 1"/>
    <property type="match status" value="1"/>
</dbReference>
<dbReference type="InterPro" id="IPR011009">
    <property type="entry name" value="Kinase-like_dom_sf"/>
</dbReference>
<gene>
    <name evidence="15" type="primary">Mast2_0</name>
    <name evidence="15" type="ORF">CATFUS_R00576</name>
</gene>
<keyword evidence="7" id="KW-0067">ATP-binding</keyword>
<comment type="catalytic activity">
    <reaction evidence="9">
        <text>L-threonyl-[protein] + ATP = O-phospho-L-threonyl-[protein] + ADP + H(+)</text>
        <dbReference type="Rhea" id="RHEA:46608"/>
        <dbReference type="Rhea" id="RHEA-COMP:11060"/>
        <dbReference type="Rhea" id="RHEA-COMP:11605"/>
        <dbReference type="ChEBI" id="CHEBI:15378"/>
        <dbReference type="ChEBI" id="CHEBI:30013"/>
        <dbReference type="ChEBI" id="CHEBI:30616"/>
        <dbReference type="ChEBI" id="CHEBI:61977"/>
        <dbReference type="ChEBI" id="CHEBI:456216"/>
        <dbReference type="EC" id="2.7.11.1"/>
    </reaction>
</comment>
<evidence type="ECO:0000256" key="8">
    <source>
        <dbReference type="ARBA" id="ARBA00022842"/>
    </source>
</evidence>
<feature type="non-terminal residue" evidence="15">
    <location>
        <position position="1"/>
    </location>
</feature>
<dbReference type="InterPro" id="IPR000719">
    <property type="entry name" value="Prot_kinase_dom"/>
</dbReference>
<feature type="compositionally biased region" description="Basic and acidic residues" evidence="11">
    <location>
        <begin position="1224"/>
        <end position="1233"/>
    </location>
</feature>
<keyword evidence="16" id="KW-1185">Reference proteome</keyword>
<feature type="compositionally biased region" description="Low complexity" evidence="11">
    <location>
        <begin position="556"/>
        <end position="579"/>
    </location>
</feature>
<feature type="compositionally biased region" description="Low complexity" evidence="11">
    <location>
        <begin position="824"/>
        <end position="841"/>
    </location>
</feature>
<dbReference type="InterPro" id="IPR036034">
    <property type="entry name" value="PDZ_sf"/>
</dbReference>
<keyword evidence="6 15" id="KW-0418">Kinase</keyword>
<keyword evidence="3" id="KW-0723">Serine/threonine-protein kinase</keyword>
<evidence type="ECO:0000313" key="15">
    <source>
        <dbReference type="EMBL" id="NXQ44877.1"/>
    </source>
</evidence>
<feature type="compositionally biased region" description="Polar residues" evidence="11">
    <location>
        <begin position="1034"/>
        <end position="1047"/>
    </location>
</feature>
<comment type="catalytic activity">
    <reaction evidence="10">
        <text>L-seryl-[protein] + ATP = O-phospho-L-seryl-[protein] + ADP + H(+)</text>
        <dbReference type="Rhea" id="RHEA:17989"/>
        <dbReference type="Rhea" id="RHEA-COMP:9863"/>
        <dbReference type="Rhea" id="RHEA-COMP:11604"/>
        <dbReference type="ChEBI" id="CHEBI:15378"/>
        <dbReference type="ChEBI" id="CHEBI:29999"/>
        <dbReference type="ChEBI" id="CHEBI:30616"/>
        <dbReference type="ChEBI" id="CHEBI:83421"/>
        <dbReference type="ChEBI" id="CHEBI:456216"/>
        <dbReference type="EC" id="2.7.11.1"/>
    </reaction>
</comment>
<keyword evidence="4" id="KW-0808">Transferase</keyword>
<dbReference type="GO" id="GO:0000287">
    <property type="term" value="F:magnesium ion binding"/>
    <property type="evidence" value="ECO:0007669"/>
    <property type="project" value="InterPro"/>
</dbReference>
<dbReference type="Gene3D" id="1.10.510.10">
    <property type="entry name" value="Transferase(Phosphotransferase) domain 1"/>
    <property type="match status" value="1"/>
</dbReference>
<dbReference type="PANTHER" id="PTHR24356">
    <property type="entry name" value="SERINE/THREONINE-PROTEIN KINASE"/>
    <property type="match status" value="1"/>
</dbReference>
<dbReference type="PANTHER" id="PTHR24356:SF136">
    <property type="entry name" value="MICROTUBULE-ASSOCIATED SERINE_THREONINE-PROTEIN KINASE 2"/>
    <property type="match status" value="1"/>
</dbReference>
<dbReference type="InterPro" id="IPR037711">
    <property type="entry name" value="MAST"/>
</dbReference>
<feature type="domain" description="AGC-kinase C-terminal" evidence="14">
    <location>
        <begin position="356"/>
        <end position="424"/>
    </location>
</feature>
<feature type="region of interest" description="Disordered" evidence="11">
    <location>
        <begin position="1395"/>
        <end position="1473"/>
    </location>
</feature>
<dbReference type="SMART" id="SM00228">
    <property type="entry name" value="PDZ"/>
    <property type="match status" value="1"/>
</dbReference>
<dbReference type="InterPro" id="IPR001478">
    <property type="entry name" value="PDZ"/>
</dbReference>
<dbReference type="GO" id="GO:0008017">
    <property type="term" value="F:microtubule binding"/>
    <property type="evidence" value="ECO:0007669"/>
    <property type="project" value="TreeGrafter"/>
</dbReference>
<dbReference type="GO" id="GO:0035556">
    <property type="term" value="P:intracellular signal transduction"/>
    <property type="evidence" value="ECO:0007669"/>
    <property type="project" value="TreeGrafter"/>
</dbReference>
<dbReference type="GO" id="GO:0005524">
    <property type="term" value="F:ATP binding"/>
    <property type="evidence" value="ECO:0007669"/>
    <property type="project" value="UniProtKB-KW"/>
</dbReference>
<evidence type="ECO:0000256" key="4">
    <source>
        <dbReference type="ARBA" id="ARBA00022679"/>
    </source>
</evidence>
<dbReference type="SUPFAM" id="SSF56112">
    <property type="entry name" value="Protein kinase-like (PK-like)"/>
    <property type="match status" value="1"/>
</dbReference>
<keyword evidence="8" id="KW-0460">Magnesium</keyword>
<feature type="compositionally biased region" description="Basic residues" evidence="11">
    <location>
        <begin position="788"/>
        <end position="802"/>
    </location>
</feature>
<evidence type="ECO:0000256" key="1">
    <source>
        <dbReference type="ARBA" id="ARBA00009903"/>
    </source>
</evidence>
<dbReference type="CDD" id="cd05609">
    <property type="entry name" value="STKc_MAST"/>
    <property type="match status" value="1"/>
</dbReference>
<evidence type="ECO:0000259" key="13">
    <source>
        <dbReference type="PROSITE" id="PS50106"/>
    </source>
</evidence>
<dbReference type="InterPro" id="IPR041489">
    <property type="entry name" value="PDZ_6"/>
</dbReference>
<dbReference type="EMBL" id="VWYD01017010">
    <property type="protein sequence ID" value="NXQ44877.1"/>
    <property type="molecule type" value="Genomic_DNA"/>
</dbReference>
<feature type="compositionally biased region" description="Low complexity" evidence="11">
    <location>
        <begin position="652"/>
        <end position="680"/>
    </location>
</feature>
<feature type="region of interest" description="Disordered" evidence="11">
    <location>
        <begin position="1275"/>
        <end position="1378"/>
    </location>
</feature>
<evidence type="ECO:0000256" key="6">
    <source>
        <dbReference type="ARBA" id="ARBA00022777"/>
    </source>
</evidence>
<dbReference type="GO" id="GO:0007010">
    <property type="term" value="P:cytoskeleton organization"/>
    <property type="evidence" value="ECO:0007669"/>
    <property type="project" value="TreeGrafter"/>
</dbReference>
<dbReference type="Pfam" id="PF17820">
    <property type="entry name" value="PDZ_6"/>
    <property type="match status" value="1"/>
</dbReference>
<feature type="compositionally biased region" description="Low complexity" evidence="11">
    <location>
        <begin position="936"/>
        <end position="945"/>
    </location>
</feature>
<protein>
    <recommendedName>
        <fullName evidence="2">non-specific serine/threonine protein kinase</fullName>
        <ecNumber evidence="2">2.7.11.1</ecNumber>
    </recommendedName>
</protein>
<comment type="similarity">
    <text evidence="1">Belongs to the protein kinase superfamily. AGC Ser/Thr protein kinase family.</text>
</comment>
<name>A0A7L2D5Q7_CATFU</name>
<dbReference type="PROSITE" id="PS50011">
    <property type="entry name" value="PROTEIN_KINASE_DOM"/>
    <property type="match status" value="1"/>
</dbReference>
<evidence type="ECO:0000256" key="5">
    <source>
        <dbReference type="ARBA" id="ARBA00022741"/>
    </source>
</evidence>
<evidence type="ECO:0000259" key="12">
    <source>
        <dbReference type="PROSITE" id="PS50011"/>
    </source>
</evidence>
<dbReference type="SMART" id="SM00220">
    <property type="entry name" value="S_TKc"/>
    <property type="match status" value="1"/>
</dbReference>
<dbReference type="CDD" id="cd23074">
    <property type="entry name" value="PDZ_MAST2"/>
    <property type="match status" value="1"/>
</dbReference>
<feature type="non-terminal residue" evidence="15">
    <location>
        <position position="1571"/>
    </location>
</feature>
<comment type="caution">
    <text evidence="15">The sequence shown here is derived from an EMBL/GenBank/DDBJ whole genome shotgun (WGS) entry which is preliminary data.</text>
</comment>
<feature type="region of interest" description="Disordered" evidence="11">
    <location>
        <begin position="651"/>
        <end position="680"/>
    </location>
</feature>
<feature type="compositionally biased region" description="Polar residues" evidence="11">
    <location>
        <begin position="1448"/>
        <end position="1461"/>
    </location>
</feature>
<feature type="region of interest" description="Disordered" evidence="11">
    <location>
        <begin position="477"/>
        <end position="497"/>
    </location>
</feature>
<feature type="compositionally biased region" description="Basic and acidic residues" evidence="11">
    <location>
        <begin position="1071"/>
        <end position="1091"/>
    </location>
</feature>
<dbReference type="GO" id="GO:0015630">
    <property type="term" value="C:microtubule cytoskeleton"/>
    <property type="evidence" value="ECO:0007669"/>
    <property type="project" value="TreeGrafter"/>
</dbReference>
<keyword evidence="5" id="KW-0547">Nucleotide-binding</keyword>
<feature type="compositionally biased region" description="Basic and acidic residues" evidence="11">
    <location>
        <begin position="444"/>
        <end position="456"/>
    </location>
</feature>
<feature type="compositionally biased region" description="Basic and acidic residues" evidence="11">
    <location>
        <begin position="1006"/>
        <end position="1031"/>
    </location>
</feature>
<dbReference type="FunFam" id="2.30.42.10:FF:000008">
    <property type="entry name" value="microtubule-associated serine/threonine-protein kinase 4 isoform X2"/>
    <property type="match status" value="1"/>
</dbReference>
<feature type="compositionally biased region" description="Acidic residues" evidence="11">
    <location>
        <begin position="1092"/>
        <end position="1104"/>
    </location>
</feature>
<dbReference type="InterPro" id="IPR008271">
    <property type="entry name" value="Ser/Thr_kinase_AS"/>
</dbReference>
<feature type="compositionally biased region" description="Low complexity" evidence="11">
    <location>
        <begin position="868"/>
        <end position="893"/>
    </location>
</feature>
<feature type="region of interest" description="Disordered" evidence="11">
    <location>
        <begin position="784"/>
        <end position="1248"/>
    </location>
</feature>
<feature type="compositionally biased region" description="Basic and acidic residues" evidence="11">
    <location>
        <begin position="1197"/>
        <end position="1215"/>
    </location>
</feature>
<sequence length="1571" mass="171270">EFDPEEFYHLLEAAEGHAKEGQGIKCDIPRYIISQLGLTRDPLEEMAQLNSYDSPDTPETDDSVESRGASVQSKKTPSEEEFETIKLISNGAYGAVYLVRHKTTRQRFAMKKINKQNLILRNQIQQAFVERDILTFAENPFVVSMFCSFETKRHLCMVMEYVEGGDCATLLKNIGALPVDMARMYFAETVLALEYLHNYGIVHRDLKPDNLLITSMGHIKLTDFGLSKIGLMSLTTNLYEGHIEKDTREFLDKQVCGTPEYIAPEVILRQGYGKPVDWWAMGVILYEFLVGCVPFFGDTPEELFGQVISDEIAWPEGDDALPPDAQDLISKLLRQNPLERMGTGSAFEVKQHRFFKDLDWNGLLRQKAEFIPQLESEDDTSYFDTRSERYQHLDSEEEEDTNDDDHVEIRQFSSCSPRFSKVYSSMERLSIHEERKTPPPTKRSLSEEKDDRLDSLGSLKSRDRSWVIGSPEILRKRLSMSESSHTESDSSPPLTVRRRCSGLLDMPRFAISAEDEGAALKRPQSEGMLLSTVQAREGLPVPIPEQPVEHELPLEGDAGATTPSTATGSASTLAAGSTADFSDPRARSNSNEGPDFTTPKAISDLAVRRARHRLLSGESGEKRTSRPVNKVIKSASATALSLLIPSDHHTCSPLASPMSPHSLSSNPSSRDSSPSRDFSPAIANLKPPIIIHRAGKKYGFTLRAIRVYMGDSDIYTVHHMVWHVEEGGPANEAGLREGDLITHVNGEPVHGLVHTEVVELILKSGNKVSISTTPFENTSIKVGPARKASYKSKMARRNKKSKTKDGQESKKKSSLLRKITKQASLLHTSRSLSSLNRSLSSGESVPGSPTHNLSPRSPTQSYRSTPESVHSVCGNSSQSSSPSSSVPNSPASSGHIRPSSLHGLAPKLQRQYRSPRRKSAGNIPLSPLAHTPSPTPQSTSPQRSPSPLPGHSVGSSSIIQSFPVKLHSSPPLVRQISRPKSAEPPRSPLLKRVQSAEKLAASLSSSEKKLGSSRKHSLDISHSEFKKEMLQRDPSLQSLQESANETTGGKLVLAEKGMLQKPGSRKLGAIRQDRVERRESLQKQEAIREVDSSEDETDDGSEDSQDGRRLDKPRGSGDQGSDSFNEDNKFSSKLESKDSIEDDAFLPEDPKGTEDLQKGNTQQAKPVSEPLQISVHLSPPELPSRTCPEKLANSEKPFLKTETTSKEHKLPENKTLECSGPKDGSSEAIKDLGRAPGTQKPADRTEHVQCPSIKLLELEEGDSSGASCGKLDLKEPVLTESSQKSQDSKPLLALSSRCTANTSTPVATSPAERGERGPRETAPPVEQPSSSFLSPASATETSQRSASPEEQQPSSSQAEGALTSSTRSPAGPMSPPLLVPGAIERALSVSPLEPLAQSVLGPVKLSVSGSAEVERRKDLGASCKEERDLQQKRQEISQAGECQEKAKPSSTDGLTTRSGSCAESLHPAKPWEAGAPVGAKKEAACPVVVKKEAPFCSAKASEALAGSCKITQSKELSHALGQAALRASPLPDGSTRPCKEGTLAQAKSKEVGNQLKIQDFPLSHDDAVKKT</sequence>
<evidence type="ECO:0000256" key="10">
    <source>
        <dbReference type="ARBA" id="ARBA00048679"/>
    </source>
</evidence>
<feature type="compositionally biased region" description="Basic and acidic residues" evidence="11">
    <location>
        <begin position="1412"/>
        <end position="1435"/>
    </location>
</feature>
<feature type="compositionally biased region" description="Polar residues" evidence="11">
    <location>
        <begin position="1327"/>
        <end position="1341"/>
    </location>
</feature>
<dbReference type="PROSITE" id="PS50106">
    <property type="entry name" value="PDZ"/>
    <property type="match status" value="1"/>
</dbReference>
<evidence type="ECO:0000256" key="3">
    <source>
        <dbReference type="ARBA" id="ARBA00022527"/>
    </source>
</evidence>
<evidence type="ECO:0000259" key="14">
    <source>
        <dbReference type="PROSITE" id="PS51285"/>
    </source>
</evidence>
<feature type="compositionally biased region" description="Basic and acidic residues" evidence="11">
    <location>
        <begin position="1148"/>
        <end position="1157"/>
    </location>
</feature>
<feature type="region of interest" description="Disordered" evidence="11">
    <location>
        <begin position="427"/>
        <end position="456"/>
    </location>
</feature>
<reference evidence="15 16" key="1">
    <citation type="submission" date="2019-09" db="EMBL/GenBank/DDBJ databases">
        <title>Bird 10,000 Genomes (B10K) Project - Family phase.</title>
        <authorList>
            <person name="Zhang G."/>
        </authorList>
    </citation>
    <scope>NUCLEOTIDE SEQUENCE [LARGE SCALE GENOMIC DNA]</scope>
    <source>
        <strain evidence="15">B10K-DU-001-17</strain>
        <tissue evidence="15">Muscle</tissue>
    </source>
</reference>
<dbReference type="InterPro" id="IPR050236">
    <property type="entry name" value="Ser_Thr_kinase_AGC"/>
</dbReference>
<feature type="region of interest" description="Disordered" evidence="11">
    <location>
        <begin position="554"/>
        <end position="601"/>
    </location>
</feature>
<dbReference type="Proteomes" id="UP000519684">
    <property type="component" value="Unassembled WGS sequence"/>
</dbReference>
<dbReference type="PROSITE" id="PS00108">
    <property type="entry name" value="PROTEIN_KINASE_ST"/>
    <property type="match status" value="1"/>
</dbReference>
<feature type="compositionally biased region" description="Low complexity" evidence="11">
    <location>
        <begin position="996"/>
        <end position="1005"/>
    </location>
</feature>
<feature type="compositionally biased region" description="Basic and acidic residues" evidence="11">
    <location>
        <begin position="1126"/>
        <end position="1139"/>
    </location>
</feature>
<feature type="region of interest" description="Disordered" evidence="11">
    <location>
        <begin position="49"/>
        <end position="77"/>
    </location>
</feature>
<dbReference type="Pfam" id="PF08926">
    <property type="entry name" value="DUF1908"/>
    <property type="match status" value="1"/>
</dbReference>
<feature type="domain" description="Protein kinase" evidence="12">
    <location>
        <begin position="82"/>
        <end position="355"/>
    </location>
</feature>
<feature type="compositionally biased region" description="Basic and acidic residues" evidence="11">
    <location>
        <begin position="1105"/>
        <end position="1115"/>
    </location>
</feature>
<dbReference type="InterPro" id="IPR000961">
    <property type="entry name" value="AGC-kinase_C"/>
</dbReference>
<dbReference type="FunFam" id="3.30.200.20:FF:001045">
    <property type="entry name" value="Microtubule-associated serine/threonine kinase 1a"/>
    <property type="match status" value="1"/>
</dbReference>
<feature type="domain" description="PDZ" evidence="13">
    <location>
        <begin position="688"/>
        <end position="776"/>
    </location>
</feature>
<accession>A0A7L2D5Q7</accession>
<feature type="compositionally biased region" description="Polar residues" evidence="11">
    <location>
        <begin position="1296"/>
        <end position="1307"/>
    </location>
</feature>
<proteinExistence type="inferred from homology"/>
<dbReference type="InterPro" id="IPR015022">
    <property type="entry name" value="MAST_pre-PK_dom"/>
</dbReference>
<dbReference type="GO" id="GO:0004674">
    <property type="term" value="F:protein serine/threonine kinase activity"/>
    <property type="evidence" value="ECO:0007669"/>
    <property type="project" value="UniProtKB-KW"/>
</dbReference>
<dbReference type="EC" id="2.7.11.1" evidence="2"/>
<dbReference type="Pfam" id="PF00069">
    <property type="entry name" value="Pkinase"/>
    <property type="match status" value="1"/>
</dbReference>